<feature type="region of interest" description="Disordered" evidence="7">
    <location>
        <begin position="209"/>
        <end position="257"/>
    </location>
</feature>
<evidence type="ECO:0000256" key="3">
    <source>
        <dbReference type="ARBA" id="ARBA00022729"/>
    </source>
</evidence>
<feature type="chain" id="PRO_5017237528" description="NlpC/P60 domain-containing protein" evidence="8">
    <location>
        <begin position="25"/>
        <end position="365"/>
    </location>
</feature>
<dbReference type="Gene3D" id="3.90.1720.10">
    <property type="entry name" value="endopeptidase domain like (from Nostoc punctiforme)"/>
    <property type="match status" value="1"/>
</dbReference>
<evidence type="ECO:0000256" key="1">
    <source>
        <dbReference type="ARBA" id="ARBA00007074"/>
    </source>
</evidence>
<dbReference type="Gene3D" id="6.10.250.3150">
    <property type="match status" value="1"/>
</dbReference>
<dbReference type="EMBL" id="BHGK01000001">
    <property type="protein sequence ID" value="GCA65830.1"/>
    <property type="molecule type" value="Genomic_DNA"/>
</dbReference>
<dbReference type="InterPro" id="IPR038765">
    <property type="entry name" value="Papain-like_cys_pep_sf"/>
</dbReference>
<keyword evidence="5" id="KW-0788">Thiol protease</keyword>
<feature type="signal peptide" evidence="8">
    <location>
        <begin position="1"/>
        <end position="24"/>
    </location>
</feature>
<dbReference type="InterPro" id="IPR000064">
    <property type="entry name" value="NLP_P60_dom"/>
</dbReference>
<feature type="domain" description="NlpC/P60" evidence="9">
    <location>
        <begin position="257"/>
        <end position="365"/>
    </location>
</feature>
<evidence type="ECO:0000313" key="11">
    <source>
        <dbReference type="Proteomes" id="UP000265643"/>
    </source>
</evidence>
<keyword evidence="2" id="KW-0645">Protease</keyword>
<dbReference type="PROSITE" id="PS51257">
    <property type="entry name" value="PROKAR_LIPOPROTEIN"/>
    <property type="match status" value="1"/>
</dbReference>
<keyword evidence="4" id="KW-0378">Hydrolase</keyword>
<feature type="coiled-coil region" evidence="6">
    <location>
        <begin position="28"/>
        <end position="90"/>
    </location>
</feature>
<evidence type="ECO:0000256" key="7">
    <source>
        <dbReference type="SAM" id="MobiDB-lite"/>
    </source>
</evidence>
<dbReference type="GO" id="GO:0008234">
    <property type="term" value="F:cysteine-type peptidase activity"/>
    <property type="evidence" value="ECO:0007669"/>
    <property type="project" value="UniProtKB-KW"/>
</dbReference>
<name>A0A391NZ52_9FIRM</name>
<proteinExistence type="inferred from homology"/>
<evidence type="ECO:0000256" key="8">
    <source>
        <dbReference type="SAM" id="SignalP"/>
    </source>
</evidence>
<evidence type="ECO:0000256" key="4">
    <source>
        <dbReference type="ARBA" id="ARBA00022801"/>
    </source>
</evidence>
<evidence type="ECO:0000313" key="10">
    <source>
        <dbReference type="EMBL" id="GCA65830.1"/>
    </source>
</evidence>
<dbReference type="PANTHER" id="PTHR47053:SF1">
    <property type="entry name" value="MUREIN DD-ENDOPEPTIDASE MEPH-RELATED"/>
    <property type="match status" value="1"/>
</dbReference>
<dbReference type="Proteomes" id="UP000265643">
    <property type="component" value="Unassembled WGS sequence"/>
</dbReference>
<evidence type="ECO:0000256" key="2">
    <source>
        <dbReference type="ARBA" id="ARBA00022670"/>
    </source>
</evidence>
<evidence type="ECO:0000256" key="6">
    <source>
        <dbReference type="SAM" id="Coils"/>
    </source>
</evidence>
<keyword evidence="11" id="KW-1185">Reference proteome</keyword>
<dbReference type="Pfam" id="PF24568">
    <property type="entry name" value="CC_PcsB"/>
    <property type="match status" value="1"/>
</dbReference>
<dbReference type="RefSeq" id="WP_119297350.1">
    <property type="nucleotide sequence ID" value="NZ_BHGK01000001.1"/>
</dbReference>
<dbReference type="GO" id="GO:0006508">
    <property type="term" value="P:proteolysis"/>
    <property type="evidence" value="ECO:0007669"/>
    <property type="project" value="UniProtKB-KW"/>
</dbReference>
<gene>
    <name evidence="10" type="ORF">KGMB01110_02660</name>
</gene>
<dbReference type="SUPFAM" id="SSF54001">
    <property type="entry name" value="Cysteine proteinases"/>
    <property type="match status" value="1"/>
</dbReference>
<reference evidence="11" key="1">
    <citation type="submission" date="2018-09" db="EMBL/GenBank/DDBJ databases">
        <title>Draft Genome Sequence of Mediterraneibacter sp. KCTC 15684.</title>
        <authorList>
            <person name="Kim J.S."/>
            <person name="Han K.I."/>
            <person name="Suh M.K."/>
            <person name="Lee K.C."/>
            <person name="Eom M.K."/>
            <person name="Lee J.H."/>
            <person name="Park S.H."/>
            <person name="Kang S.W."/>
            <person name="Park J.E."/>
            <person name="Oh B.S."/>
            <person name="Yu S.Y."/>
            <person name="Choi S.H."/>
            <person name="Lee D.H."/>
            <person name="Yoon H."/>
            <person name="Kim B."/>
            <person name="Yang S.J."/>
            <person name="Lee J.S."/>
        </authorList>
    </citation>
    <scope>NUCLEOTIDE SEQUENCE [LARGE SCALE GENOMIC DNA]</scope>
    <source>
        <strain evidence="11">KCTC 15684</strain>
    </source>
</reference>
<feature type="compositionally biased region" description="Low complexity" evidence="7">
    <location>
        <begin position="210"/>
        <end position="257"/>
    </location>
</feature>
<dbReference type="InterPro" id="IPR057309">
    <property type="entry name" value="PcsB_CC"/>
</dbReference>
<protein>
    <recommendedName>
        <fullName evidence="9">NlpC/P60 domain-containing protein</fullName>
    </recommendedName>
</protein>
<comment type="caution">
    <text evidence="10">The sequence shown here is derived from an EMBL/GenBank/DDBJ whole genome shotgun (WGS) entry which is preliminary data.</text>
</comment>
<dbReference type="PROSITE" id="PS51935">
    <property type="entry name" value="NLPC_P60"/>
    <property type="match status" value="1"/>
</dbReference>
<evidence type="ECO:0000259" key="9">
    <source>
        <dbReference type="PROSITE" id="PS51935"/>
    </source>
</evidence>
<keyword evidence="6" id="KW-0175">Coiled coil</keyword>
<accession>A0A391NZ52</accession>
<dbReference type="AlphaFoldDB" id="A0A391NZ52"/>
<keyword evidence="3 8" id="KW-0732">Signal</keyword>
<comment type="similarity">
    <text evidence="1">Belongs to the peptidase C40 family.</text>
</comment>
<organism evidence="10 11">
    <name type="scientific">Mediterraneibacter butyricigenes</name>
    <dbReference type="NCBI Taxonomy" id="2316025"/>
    <lineage>
        <taxon>Bacteria</taxon>
        <taxon>Bacillati</taxon>
        <taxon>Bacillota</taxon>
        <taxon>Clostridia</taxon>
        <taxon>Lachnospirales</taxon>
        <taxon>Lachnospiraceae</taxon>
        <taxon>Mediterraneibacter</taxon>
    </lineage>
</organism>
<evidence type="ECO:0000256" key="5">
    <source>
        <dbReference type="ARBA" id="ARBA00022807"/>
    </source>
</evidence>
<sequence>MKRIHNAFIATALACSLAVTPVFAAPSEADLKKQKSAAEQQVSSLQSQLTDLMAKINQLENDMVAKGEEITQAEADLKAAQEKEDQQQEDMKLRIKYMYEEGDGSALERILSSGSIAEMLNQADYIKSVHEYDRKMLEEYVKTKQQVADLKDTLETEMKNLETMQADYEKQQKTLSATLESKQAEVADLDKQIQEAAAEAARKAAEEAAKQAAAAANNSNRGNSNSGNTSNGGTNSGNTNTGNTTVTPTPAAPSNNSSAASTIVSAAYSQLGVPYVWGGTTPGVGLDCSGLTQYCHRVAGISIPRTSSEQLAGGTIVSNPQPGDICWTPGHVAIYIGGGQMIEAQQTGVPVCVSSVRVTYYVRYW</sequence>
<dbReference type="Pfam" id="PF00877">
    <property type="entry name" value="NLPC_P60"/>
    <property type="match status" value="1"/>
</dbReference>
<dbReference type="PANTHER" id="PTHR47053">
    <property type="entry name" value="MUREIN DD-ENDOPEPTIDASE MEPH-RELATED"/>
    <property type="match status" value="1"/>
</dbReference>
<dbReference type="InterPro" id="IPR051202">
    <property type="entry name" value="Peptidase_C40"/>
</dbReference>